<protein>
    <recommendedName>
        <fullName evidence="3">RRM domain-containing protein</fullName>
    </recommendedName>
</protein>
<proteinExistence type="predicted"/>
<dbReference type="SMART" id="SM00360">
    <property type="entry name" value="RRM"/>
    <property type="match status" value="1"/>
</dbReference>
<dbReference type="PROSITE" id="PS50102">
    <property type="entry name" value="RRM"/>
    <property type="match status" value="1"/>
</dbReference>
<dbReference type="InterPro" id="IPR012677">
    <property type="entry name" value="Nucleotide-bd_a/b_plait_sf"/>
</dbReference>
<keyword evidence="5" id="KW-1185">Reference proteome</keyword>
<organism evidence="4 5">
    <name type="scientific">Dipteronia sinensis</name>
    <dbReference type="NCBI Taxonomy" id="43782"/>
    <lineage>
        <taxon>Eukaryota</taxon>
        <taxon>Viridiplantae</taxon>
        <taxon>Streptophyta</taxon>
        <taxon>Embryophyta</taxon>
        <taxon>Tracheophyta</taxon>
        <taxon>Spermatophyta</taxon>
        <taxon>Magnoliopsida</taxon>
        <taxon>eudicotyledons</taxon>
        <taxon>Gunneridae</taxon>
        <taxon>Pentapetalae</taxon>
        <taxon>rosids</taxon>
        <taxon>malvids</taxon>
        <taxon>Sapindales</taxon>
        <taxon>Sapindaceae</taxon>
        <taxon>Hippocastanoideae</taxon>
        <taxon>Acereae</taxon>
        <taxon>Dipteronia</taxon>
    </lineage>
</organism>
<dbReference type="InterPro" id="IPR035979">
    <property type="entry name" value="RBD_domain_sf"/>
</dbReference>
<dbReference type="Pfam" id="PF00076">
    <property type="entry name" value="RRM_1"/>
    <property type="match status" value="1"/>
</dbReference>
<keyword evidence="2" id="KW-1133">Transmembrane helix</keyword>
<keyword evidence="2" id="KW-0472">Membrane</keyword>
<dbReference type="GO" id="GO:0003723">
    <property type="term" value="F:RNA binding"/>
    <property type="evidence" value="ECO:0007669"/>
    <property type="project" value="UniProtKB-UniRule"/>
</dbReference>
<dbReference type="Gene3D" id="3.30.70.330">
    <property type="match status" value="1"/>
</dbReference>
<comment type="caution">
    <text evidence="4">The sequence shown here is derived from an EMBL/GenBank/DDBJ whole genome shotgun (WGS) entry which is preliminary data.</text>
</comment>
<sequence>MQSFSLTLEVLITQAFDYPNATESEKKEYVNCVIGNITYAVTVKLIFIIIFSNKSPIKFNNLIRKKTVRREKVSERSSYFLGFGGKKYAAAGDHGERKHSTRRKDFRENLFSIFIDNVNPKVNVACLWEVFKVFGRVREFFLSTQKGARQSCFAFIRFDSLEEASKVANKVDGMHVYGWPIRAKIAEYGWKSRNIQEKRKMDANKGYEKRSSEDRR</sequence>
<keyword evidence="1" id="KW-0694">RNA-binding</keyword>
<feature type="transmembrane region" description="Helical" evidence="2">
    <location>
        <begin position="33"/>
        <end position="51"/>
    </location>
</feature>
<dbReference type="CDD" id="cd00590">
    <property type="entry name" value="RRM_SF"/>
    <property type="match status" value="1"/>
</dbReference>
<evidence type="ECO:0000256" key="1">
    <source>
        <dbReference type="PROSITE-ProRule" id="PRU00176"/>
    </source>
</evidence>
<feature type="domain" description="RRM" evidence="3">
    <location>
        <begin position="111"/>
        <end position="188"/>
    </location>
</feature>
<accession>A0AAE0EH19</accession>
<evidence type="ECO:0000256" key="2">
    <source>
        <dbReference type="SAM" id="Phobius"/>
    </source>
</evidence>
<dbReference type="EMBL" id="JANJYJ010000002">
    <property type="protein sequence ID" value="KAK3226180.1"/>
    <property type="molecule type" value="Genomic_DNA"/>
</dbReference>
<evidence type="ECO:0000313" key="4">
    <source>
        <dbReference type="EMBL" id="KAK3226180.1"/>
    </source>
</evidence>
<gene>
    <name evidence="4" type="ORF">Dsin_006042</name>
</gene>
<dbReference type="AlphaFoldDB" id="A0AAE0EH19"/>
<dbReference type="InterPro" id="IPR000504">
    <property type="entry name" value="RRM_dom"/>
</dbReference>
<evidence type="ECO:0000313" key="5">
    <source>
        <dbReference type="Proteomes" id="UP001281410"/>
    </source>
</evidence>
<reference evidence="4" key="1">
    <citation type="journal article" date="2023" name="Plant J.">
        <title>Genome sequences and population genomics provide insights into the demographic history, inbreeding, and mutation load of two 'living fossil' tree species of Dipteronia.</title>
        <authorList>
            <person name="Feng Y."/>
            <person name="Comes H.P."/>
            <person name="Chen J."/>
            <person name="Zhu S."/>
            <person name="Lu R."/>
            <person name="Zhang X."/>
            <person name="Li P."/>
            <person name="Qiu J."/>
            <person name="Olsen K.M."/>
            <person name="Qiu Y."/>
        </authorList>
    </citation>
    <scope>NUCLEOTIDE SEQUENCE</scope>
    <source>
        <strain evidence="4">NBL</strain>
    </source>
</reference>
<dbReference type="Proteomes" id="UP001281410">
    <property type="component" value="Unassembled WGS sequence"/>
</dbReference>
<keyword evidence="2" id="KW-0812">Transmembrane</keyword>
<name>A0AAE0EH19_9ROSI</name>
<dbReference type="SUPFAM" id="SSF54928">
    <property type="entry name" value="RNA-binding domain, RBD"/>
    <property type="match status" value="1"/>
</dbReference>
<evidence type="ECO:0000259" key="3">
    <source>
        <dbReference type="PROSITE" id="PS50102"/>
    </source>
</evidence>